<dbReference type="InterPro" id="IPR058625">
    <property type="entry name" value="MdtA-like_BSH"/>
</dbReference>
<dbReference type="NCBIfam" id="TIGR01730">
    <property type="entry name" value="RND_mfp"/>
    <property type="match status" value="1"/>
</dbReference>
<dbReference type="InterPro" id="IPR058627">
    <property type="entry name" value="MdtA-like_C"/>
</dbReference>
<accession>A0A328BGI6</accession>
<dbReference type="GO" id="GO:0030313">
    <property type="term" value="C:cell envelope"/>
    <property type="evidence" value="ECO:0007669"/>
    <property type="project" value="UniProtKB-SubCell"/>
</dbReference>
<sequence>MPIRPLLRTLTLPLAAAALSALLAGCSAKGETEASAAQTAADEQPTLPVTRLVTRDTVLFRKYVADIQALRNVELRGRVPGFLEKIHVDEGQPVKAGQLLFSINDAPFRTQITRAQAALSSAQADTRVAELEVKQVTMLVAKNIVSDTELEVAKAKLKAAQSHVAQAQSALASARLNLSYTQVRAPFDGIIDRIPLKVGSLVDDGTLLTTVSDIRSVYAYFTVSEGEYLDYVKRHPKGVTSAESSDDVRLILADGSTYPQAGRIETVESEFDANTGSIAFRARFANPNHLLKHGATGRVQLSSEVDDALLLPQKAAFELQDKNYVFVVDQQNRLHQRHFVPRTRLAHFYLVESGLQPGDRVVYEGVQDARDGMLIRPQTVGMDSLLAPAPRHTGGGGAGAVAHAH</sequence>
<dbReference type="SUPFAM" id="SSF111369">
    <property type="entry name" value="HlyD-like secretion proteins"/>
    <property type="match status" value="1"/>
</dbReference>
<evidence type="ECO:0000256" key="3">
    <source>
        <dbReference type="SAM" id="Coils"/>
    </source>
</evidence>
<feature type="domain" description="Multidrug resistance protein MdtA-like alpha-helical hairpin" evidence="5">
    <location>
        <begin position="112"/>
        <end position="181"/>
    </location>
</feature>
<keyword evidence="4" id="KW-0732">Signal</keyword>
<evidence type="ECO:0000256" key="4">
    <source>
        <dbReference type="SAM" id="SignalP"/>
    </source>
</evidence>
<comment type="subcellular location">
    <subcellularLocation>
        <location evidence="1">Cell envelope</location>
    </subcellularLocation>
</comment>
<dbReference type="GO" id="GO:0022857">
    <property type="term" value="F:transmembrane transporter activity"/>
    <property type="evidence" value="ECO:0007669"/>
    <property type="project" value="InterPro"/>
</dbReference>
<evidence type="ECO:0000259" key="8">
    <source>
        <dbReference type="Pfam" id="PF25967"/>
    </source>
</evidence>
<proteinExistence type="inferred from homology"/>
<dbReference type="Gene3D" id="2.40.420.20">
    <property type="match status" value="1"/>
</dbReference>
<dbReference type="InterPro" id="IPR006143">
    <property type="entry name" value="RND_pump_MFP"/>
</dbReference>
<evidence type="ECO:0000259" key="7">
    <source>
        <dbReference type="Pfam" id="PF25944"/>
    </source>
</evidence>
<dbReference type="GO" id="GO:0046677">
    <property type="term" value="P:response to antibiotic"/>
    <property type="evidence" value="ECO:0007669"/>
    <property type="project" value="TreeGrafter"/>
</dbReference>
<dbReference type="GO" id="GO:0005886">
    <property type="term" value="C:plasma membrane"/>
    <property type="evidence" value="ECO:0007669"/>
    <property type="project" value="TreeGrafter"/>
</dbReference>
<evidence type="ECO:0000259" key="6">
    <source>
        <dbReference type="Pfam" id="PF25917"/>
    </source>
</evidence>
<organism evidence="9 10">
    <name type="scientific">Hymenobacter edaphi</name>
    <dbReference type="NCBI Taxonomy" id="2211146"/>
    <lineage>
        <taxon>Bacteria</taxon>
        <taxon>Pseudomonadati</taxon>
        <taxon>Bacteroidota</taxon>
        <taxon>Cytophagia</taxon>
        <taxon>Cytophagales</taxon>
        <taxon>Hymenobacteraceae</taxon>
        <taxon>Hymenobacter</taxon>
    </lineage>
</organism>
<evidence type="ECO:0000256" key="1">
    <source>
        <dbReference type="ARBA" id="ARBA00004196"/>
    </source>
</evidence>
<dbReference type="EMBL" id="QHKM01000004">
    <property type="protein sequence ID" value="RAK66027.1"/>
    <property type="molecule type" value="Genomic_DNA"/>
</dbReference>
<dbReference type="InterPro" id="IPR058626">
    <property type="entry name" value="MdtA-like_b-barrel"/>
</dbReference>
<feature type="domain" description="Multidrug resistance protein MdtA-like barrel-sandwich hybrid" evidence="6">
    <location>
        <begin position="71"/>
        <end position="207"/>
    </location>
</feature>
<dbReference type="RefSeq" id="WP_111478937.1">
    <property type="nucleotide sequence ID" value="NZ_QHKM01000004.1"/>
</dbReference>
<comment type="similarity">
    <text evidence="2">Belongs to the membrane fusion protein (MFP) (TC 8.A.1) family.</text>
</comment>
<dbReference type="Gene3D" id="2.40.30.170">
    <property type="match status" value="1"/>
</dbReference>
<dbReference type="OrthoDB" id="9801814at2"/>
<feature type="signal peptide" evidence="4">
    <location>
        <begin position="1"/>
        <end position="23"/>
    </location>
</feature>
<dbReference type="Pfam" id="PF25944">
    <property type="entry name" value="Beta-barrel_RND"/>
    <property type="match status" value="1"/>
</dbReference>
<dbReference type="PROSITE" id="PS51257">
    <property type="entry name" value="PROKAR_LIPOPROTEIN"/>
    <property type="match status" value="1"/>
</dbReference>
<evidence type="ECO:0000259" key="5">
    <source>
        <dbReference type="Pfam" id="PF25876"/>
    </source>
</evidence>
<name>A0A328BGI6_9BACT</name>
<reference evidence="10" key="1">
    <citation type="submission" date="2018-05" db="EMBL/GenBank/DDBJ databases">
        <authorList>
            <person name="Nie L."/>
        </authorList>
    </citation>
    <scope>NUCLEOTIDE SEQUENCE [LARGE SCALE GENOMIC DNA]</scope>
    <source>
        <strain evidence="10">NL</strain>
    </source>
</reference>
<dbReference type="AlphaFoldDB" id="A0A328BGI6"/>
<feature type="coiled-coil region" evidence="3">
    <location>
        <begin position="150"/>
        <end position="177"/>
    </location>
</feature>
<evidence type="ECO:0000313" key="10">
    <source>
        <dbReference type="Proteomes" id="UP000248553"/>
    </source>
</evidence>
<dbReference type="Pfam" id="PF25967">
    <property type="entry name" value="RND-MFP_C"/>
    <property type="match status" value="1"/>
</dbReference>
<evidence type="ECO:0000256" key="2">
    <source>
        <dbReference type="ARBA" id="ARBA00009477"/>
    </source>
</evidence>
<dbReference type="Pfam" id="PF25917">
    <property type="entry name" value="BSH_RND"/>
    <property type="match status" value="1"/>
</dbReference>
<gene>
    <name evidence="9" type="ORF">DLM85_15095</name>
</gene>
<dbReference type="InterPro" id="IPR058624">
    <property type="entry name" value="MdtA-like_HH"/>
</dbReference>
<evidence type="ECO:0000313" key="9">
    <source>
        <dbReference type="EMBL" id="RAK66027.1"/>
    </source>
</evidence>
<dbReference type="Gene3D" id="1.10.287.470">
    <property type="entry name" value="Helix hairpin bin"/>
    <property type="match status" value="1"/>
</dbReference>
<dbReference type="PANTHER" id="PTHR30158">
    <property type="entry name" value="ACRA/E-RELATED COMPONENT OF DRUG EFFLUX TRANSPORTER"/>
    <property type="match status" value="1"/>
</dbReference>
<feature type="domain" description="Multidrug resistance protein MdtA-like beta-barrel" evidence="7">
    <location>
        <begin position="217"/>
        <end position="302"/>
    </location>
</feature>
<feature type="chain" id="PRO_5016431312" evidence="4">
    <location>
        <begin position="24"/>
        <end position="405"/>
    </location>
</feature>
<keyword evidence="10" id="KW-1185">Reference proteome</keyword>
<dbReference type="Gene3D" id="2.40.50.100">
    <property type="match status" value="1"/>
</dbReference>
<dbReference type="Proteomes" id="UP000248553">
    <property type="component" value="Unassembled WGS sequence"/>
</dbReference>
<feature type="domain" description="Multidrug resistance protein MdtA-like C-terminal permuted SH3" evidence="8">
    <location>
        <begin position="307"/>
        <end position="367"/>
    </location>
</feature>
<dbReference type="Pfam" id="PF25876">
    <property type="entry name" value="HH_MFP_RND"/>
    <property type="match status" value="1"/>
</dbReference>
<comment type="caution">
    <text evidence="9">The sequence shown here is derived from an EMBL/GenBank/DDBJ whole genome shotgun (WGS) entry which is preliminary data.</text>
</comment>
<protein>
    <submittedName>
        <fullName evidence="9">Efflux transporter periplasmic adaptor subunit</fullName>
    </submittedName>
</protein>
<dbReference type="PANTHER" id="PTHR30158:SF23">
    <property type="entry name" value="MULTIDRUG RESISTANCE PROTEIN MEXA"/>
    <property type="match status" value="1"/>
</dbReference>
<keyword evidence="3" id="KW-0175">Coiled coil</keyword>